<accession>A0ABU5AUR1</accession>
<evidence type="ECO:0000313" key="3">
    <source>
        <dbReference type="EMBL" id="MDX8541048.1"/>
    </source>
</evidence>
<evidence type="ECO:0000256" key="2">
    <source>
        <dbReference type="SAM" id="SignalP"/>
    </source>
</evidence>
<protein>
    <submittedName>
        <fullName evidence="3">Uncharacterized protein</fullName>
    </submittedName>
</protein>
<feature type="region of interest" description="Disordered" evidence="1">
    <location>
        <begin position="23"/>
        <end position="113"/>
    </location>
</feature>
<keyword evidence="4" id="KW-1185">Reference proteome</keyword>
<dbReference type="Proteomes" id="UP001276564">
    <property type="component" value="Unassembled WGS sequence"/>
</dbReference>
<dbReference type="RefSeq" id="WP_127392066.1">
    <property type="nucleotide sequence ID" value="NZ_JAVIIP010000017.1"/>
</dbReference>
<organism evidence="3 4">
    <name type="scientific">Mesorhizobium abyssinicae</name>
    <dbReference type="NCBI Taxonomy" id="1209958"/>
    <lineage>
        <taxon>Bacteria</taxon>
        <taxon>Pseudomonadati</taxon>
        <taxon>Pseudomonadota</taxon>
        <taxon>Alphaproteobacteria</taxon>
        <taxon>Hyphomicrobiales</taxon>
        <taxon>Phyllobacteriaceae</taxon>
        <taxon>Mesorhizobium</taxon>
    </lineage>
</organism>
<gene>
    <name evidence="3" type="ORF">RFM23_25860</name>
</gene>
<name>A0ABU5AUR1_9HYPH</name>
<keyword evidence="2" id="KW-0732">Signal</keyword>
<dbReference type="EMBL" id="JAVIIP010000017">
    <property type="protein sequence ID" value="MDX8541048.1"/>
    <property type="molecule type" value="Genomic_DNA"/>
</dbReference>
<reference evidence="3 4" key="1">
    <citation type="submission" date="2023-08" db="EMBL/GenBank/DDBJ databases">
        <title>Implementing the SeqCode for naming new Mesorhizobium species isolated from Vachellia karroo root nodules.</title>
        <authorList>
            <person name="Van Lill M."/>
        </authorList>
    </citation>
    <scope>NUCLEOTIDE SEQUENCE [LARGE SCALE GENOMIC DNA]</scope>
    <source>
        <strain evidence="3 4">VK4B</strain>
    </source>
</reference>
<feature type="chain" id="PRO_5046275406" evidence="2">
    <location>
        <begin position="22"/>
        <end position="113"/>
    </location>
</feature>
<sequence>MTMRILAAALLTLGLGTSAMAQTAGDTAGSDMADGSGKSVVVDPDGPNTVDPNGPNAIDPTPTYSIDGMSRPYATSPTPDQNCPVGPQGAQPDATGTSPGTSTPTVNDNHCGK</sequence>
<evidence type="ECO:0000256" key="1">
    <source>
        <dbReference type="SAM" id="MobiDB-lite"/>
    </source>
</evidence>
<comment type="caution">
    <text evidence="3">The sequence shown here is derived from an EMBL/GenBank/DDBJ whole genome shotgun (WGS) entry which is preliminary data.</text>
</comment>
<proteinExistence type="predicted"/>
<evidence type="ECO:0000313" key="4">
    <source>
        <dbReference type="Proteomes" id="UP001276564"/>
    </source>
</evidence>
<feature type="signal peptide" evidence="2">
    <location>
        <begin position="1"/>
        <end position="21"/>
    </location>
</feature>
<feature type="compositionally biased region" description="Low complexity" evidence="1">
    <location>
        <begin position="95"/>
        <end position="105"/>
    </location>
</feature>